<gene>
    <name evidence="1" type="ORF">S03H2_54820</name>
</gene>
<dbReference type="AlphaFoldDB" id="X1HJU3"/>
<protein>
    <submittedName>
        <fullName evidence="1">Uncharacterized protein</fullName>
    </submittedName>
</protein>
<name>X1HJU3_9ZZZZ</name>
<accession>X1HJU3</accession>
<comment type="caution">
    <text evidence="1">The sequence shown here is derived from an EMBL/GenBank/DDBJ whole genome shotgun (WGS) entry which is preliminary data.</text>
</comment>
<organism evidence="1">
    <name type="scientific">marine sediment metagenome</name>
    <dbReference type="NCBI Taxonomy" id="412755"/>
    <lineage>
        <taxon>unclassified sequences</taxon>
        <taxon>metagenomes</taxon>
        <taxon>ecological metagenomes</taxon>
    </lineage>
</organism>
<sequence length="66" mass="7331">FSANALQDDIVKTTRRLQQLGDDILQNNGGHYDIKKHLIFSKDLPDSETIRKGGSAFGPRAPSKHL</sequence>
<proteinExistence type="predicted"/>
<dbReference type="EMBL" id="BARU01034976">
    <property type="protein sequence ID" value="GAH69757.1"/>
    <property type="molecule type" value="Genomic_DNA"/>
</dbReference>
<feature type="non-terminal residue" evidence="1">
    <location>
        <position position="1"/>
    </location>
</feature>
<evidence type="ECO:0000313" key="1">
    <source>
        <dbReference type="EMBL" id="GAH69757.1"/>
    </source>
</evidence>
<reference evidence="1" key="1">
    <citation type="journal article" date="2014" name="Front. Microbiol.">
        <title>High frequency of phylogenetically diverse reductive dehalogenase-homologous genes in deep subseafloor sedimentary metagenomes.</title>
        <authorList>
            <person name="Kawai M."/>
            <person name="Futagami T."/>
            <person name="Toyoda A."/>
            <person name="Takaki Y."/>
            <person name="Nishi S."/>
            <person name="Hori S."/>
            <person name="Arai W."/>
            <person name="Tsubouchi T."/>
            <person name="Morono Y."/>
            <person name="Uchiyama I."/>
            <person name="Ito T."/>
            <person name="Fujiyama A."/>
            <person name="Inagaki F."/>
            <person name="Takami H."/>
        </authorList>
    </citation>
    <scope>NUCLEOTIDE SEQUENCE</scope>
    <source>
        <strain evidence="1">Expedition CK06-06</strain>
    </source>
</reference>